<dbReference type="GO" id="GO:0006355">
    <property type="term" value="P:regulation of DNA-templated transcription"/>
    <property type="evidence" value="ECO:0007669"/>
    <property type="project" value="InterPro"/>
</dbReference>
<dbReference type="Gene3D" id="1.10.274.30">
    <property type="entry name" value="MRG domain"/>
    <property type="match status" value="1"/>
</dbReference>
<dbReference type="Pfam" id="PF22732">
    <property type="entry name" value="MSL3_chromo-like"/>
    <property type="match status" value="1"/>
</dbReference>
<gene>
    <name evidence="15" type="ORF">L201_005939</name>
</gene>
<keyword evidence="16" id="KW-1185">Reference proteome</keyword>
<evidence type="ECO:0000256" key="6">
    <source>
        <dbReference type="ARBA" id="ARBA00022853"/>
    </source>
</evidence>
<keyword evidence="7" id="KW-0805">Transcription regulation</keyword>
<evidence type="ECO:0000256" key="11">
    <source>
        <dbReference type="ARBA" id="ARBA00057322"/>
    </source>
</evidence>
<comment type="subunit">
    <text evidence="3">Component of the NuA4 histone acetyltransferase complex.</text>
</comment>
<evidence type="ECO:0000256" key="3">
    <source>
        <dbReference type="ARBA" id="ARBA00011353"/>
    </source>
</evidence>
<feature type="region of interest" description="Disordered" evidence="13">
    <location>
        <begin position="84"/>
        <end position="138"/>
    </location>
</feature>
<dbReference type="GO" id="GO:0035267">
    <property type="term" value="C:NuA4 histone acetyltransferase complex"/>
    <property type="evidence" value="ECO:0007669"/>
    <property type="project" value="TreeGrafter"/>
</dbReference>
<dbReference type="GO" id="GO:0006338">
    <property type="term" value="P:chromatin remodeling"/>
    <property type="evidence" value="ECO:0007669"/>
    <property type="project" value="UniProtKB-ARBA"/>
</dbReference>
<dbReference type="PROSITE" id="PS51640">
    <property type="entry name" value="MRG"/>
    <property type="match status" value="1"/>
</dbReference>
<feature type="compositionally biased region" description="Low complexity" evidence="13">
    <location>
        <begin position="97"/>
        <end position="113"/>
    </location>
</feature>
<protein>
    <recommendedName>
        <fullName evidence="4">Chromatin modification-related protein EAF3</fullName>
    </recommendedName>
    <alternativeName>
        <fullName evidence="12">Chromatin modification-related protein eaf3</fullName>
    </alternativeName>
</protein>
<keyword evidence="9" id="KW-0234">DNA repair</keyword>
<dbReference type="SMART" id="SM00298">
    <property type="entry name" value="CHROMO"/>
    <property type="match status" value="1"/>
</dbReference>
<dbReference type="PANTHER" id="PTHR10880">
    <property type="entry name" value="MORTALITY FACTOR 4-LIKE PROTEIN"/>
    <property type="match status" value="1"/>
</dbReference>
<dbReference type="SUPFAM" id="SSF54160">
    <property type="entry name" value="Chromo domain-like"/>
    <property type="match status" value="1"/>
</dbReference>
<evidence type="ECO:0000256" key="5">
    <source>
        <dbReference type="ARBA" id="ARBA00022763"/>
    </source>
</evidence>
<dbReference type="Pfam" id="PF05712">
    <property type="entry name" value="MRG"/>
    <property type="match status" value="1"/>
</dbReference>
<comment type="subcellular location">
    <subcellularLocation>
        <location evidence="1">Nucleus</location>
    </subcellularLocation>
</comment>
<evidence type="ECO:0000256" key="10">
    <source>
        <dbReference type="ARBA" id="ARBA00023242"/>
    </source>
</evidence>
<reference evidence="15 16" key="1">
    <citation type="submission" date="2024-01" db="EMBL/GenBank/DDBJ databases">
        <title>Comparative genomics of Cryptococcus and Kwoniella reveals pathogenesis evolution and contrasting modes of karyotype evolution via chromosome fusion or intercentromeric recombination.</title>
        <authorList>
            <person name="Coelho M.A."/>
            <person name="David-Palma M."/>
            <person name="Shea T."/>
            <person name="Bowers K."/>
            <person name="McGinley-Smith S."/>
            <person name="Mohammad A.W."/>
            <person name="Gnirke A."/>
            <person name="Yurkov A.M."/>
            <person name="Nowrousian M."/>
            <person name="Sun S."/>
            <person name="Cuomo C.A."/>
            <person name="Heitman J."/>
        </authorList>
    </citation>
    <scope>NUCLEOTIDE SEQUENCE [LARGE SCALE GENOMIC DNA]</scope>
    <source>
        <strain evidence="15 16">CBS 6074</strain>
    </source>
</reference>
<evidence type="ECO:0000256" key="2">
    <source>
        <dbReference type="ARBA" id="ARBA00009093"/>
    </source>
</evidence>
<feature type="domain" description="Chromo" evidence="14">
    <location>
        <begin position="22"/>
        <end position="80"/>
    </location>
</feature>
<dbReference type="GeneID" id="91096609"/>
<evidence type="ECO:0000313" key="15">
    <source>
        <dbReference type="EMBL" id="WWC91000.1"/>
    </source>
</evidence>
<evidence type="ECO:0000256" key="4">
    <source>
        <dbReference type="ARBA" id="ARBA00018505"/>
    </source>
</evidence>
<dbReference type="FunFam" id="2.30.30.140:FF:000104">
    <property type="entry name" value="Unplaced genomic scaffold supercont2.8, whole genome shotgun sequence"/>
    <property type="match status" value="1"/>
</dbReference>
<sequence length="319" mass="36820">MSGSMNQFTNDEYVLAYHGPLLYEARIILAENWDENNTLLGTVGPHYFIHYKGWKQTWDEWVPEQRLLKLNDAGFAKRRALLDAQAKKNRPPSVAGSSTASPAPTNTNTPTTAKGKEKGGSKKSESKKRSRESVAQDTEAAYMHRAEVKIVIPEILKLQLVDDWENVTKNNQLVTLPRKPNVRELLEEYRQYVNTTKKGPEKSARATALLSEIISGITLYFDKALGNNLLYRFERAQYVEQKRQNTDRPMSEIYGAEHLLRLFVNFGPFIAYTNIDTESLNILRDYINDIMKWMIKEQKRLFVKEYESTSTHYQNMSRT</sequence>
<dbReference type="InterPro" id="IPR000953">
    <property type="entry name" value="Chromo/chromo_shadow_dom"/>
</dbReference>
<organism evidence="15 16">
    <name type="scientific">Kwoniella dendrophila CBS 6074</name>
    <dbReference type="NCBI Taxonomy" id="1295534"/>
    <lineage>
        <taxon>Eukaryota</taxon>
        <taxon>Fungi</taxon>
        <taxon>Dikarya</taxon>
        <taxon>Basidiomycota</taxon>
        <taxon>Agaricomycotina</taxon>
        <taxon>Tremellomycetes</taxon>
        <taxon>Tremellales</taxon>
        <taxon>Cryptococcaceae</taxon>
        <taxon>Kwoniella</taxon>
    </lineage>
</organism>
<comment type="similarity">
    <text evidence="2">Belongs to the MRG family.</text>
</comment>
<dbReference type="Proteomes" id="UP001355207">
    <property type="component" value="Chromosome 8"/>
</dbReference>
<evidence type="ECO:0000259" key="14">
    <source>
        <dbReference type="SMART" id="SM00298"/>
    </source>
</evidence>
<dbReference type="EMBL" id="CP144105">
    <property type="protein sequence ID" value="WWC91000.1"/>
    <property type="molecule type" value="Genomic_DNA"/>
</dbReference>
<dbReference type="GO" id="GO:0006281">
    <property type="term" value="P:DNA repair"/>
    <property type="evidence" value="ECO:0007669"/>
    <property type="project" value="UniProtKB-KW"/>
</dbReference>
<dbReference type="RefSeq" id="XP_066077763.1">
    <property type="nucleotide sequence ID" value="XM_066221666.1"/>
</dbReference>
<dbReference type="InterPro" id="IPR026541">
    <property type="entry name" value="MRG_dom"/>
</dbReference>
<evidence type="ECO:0000256" key="9">
    <source>
        <dbReference type="ARBA" id="ARBA00023204"/>
    </source>
</evidence>
<evidence type="ECO:0000313" key="16">
    <source>
        <dbReference type="Proteomes" id="UP001355207"/>
    </source>
</evidence>
<keyword evidence="8" id="KW-0804">Transcription</keyword>
<keyword evidence="10" id="KW-0539">Nucleus</keyword>
<keyword evidence="5" id="KW-0227">DNA damage</keyword>
<proteinExistence type="inferred from homology"/>
<evidence type="ECO:0000256" key="1">
    <source>
        <dbReference type="ARBA" id="ARBA00004123"/>
    </source>
</evidence>
<accession>A0AAX4K042</accession>
<evidence type="ECO:0000256" key="7">
    <source>
        <dbReference type="ARBA" id="ARBA00023015"/>
    </source>
</evidence>
<name>A0AAX4K042_9TREE</name>
<evidence type="ECO:0000256" key="8">
    <source>
        <dbReference type="ARBA" id="ARBA00023163"/>
    </source>
</evidence>
<dbReference type="AlphaFoldDB" id="A0AAX4K042"/>
<dbReference type="InterPro" id="IPR016197">
    <property type="entry name" value="Chromo-like_dom_sf"/>
</dbReference>
<evidence type="ECO:0000256" key="13">
    <source>
        <dbReference type="SAM" id="MobiDB-lite"/>
    </source>
</evidence>
<evidence type="ECO:0000256" key="12">
    <source>
        <dbReference type="ARBA" id="ARBA00072864"/>
    </source>
</evidence>
<feature type="compositionally biased region" description="Basic and acidic residues" evidence="13">
    <location>
        <begin position="114"/>
        <end position="124"/>
    </location>
</feature>
<dbReference type="GO" id="GO:0032221">
    <property type="term" value="C:Rpd3S complex"/>
    <property type="evidence" value="ECO:0007669"/>
    <property type="project" value="TreeGrafter"/>
</dbReference>
<dbReference type="Gene3D" id="2.30.30.140">
    <property type="match status" value="1"/>
</dbReference>
<dbReference type="PIRSF" id="PIRSF038133">
    <property type="entry name" value="HAT_Nua4_EAF3/MRG15"/>
    <property type="match status" value="1"/>
</dbReference>
<comment type="function">
    <text evidence="11">Involved in deacetylation of histones, chromatin assembly and chromosome segregation. May act as a transcriptional oscillator, directing histone deacetylases to specific chromosomal domains. Component of the NuA4 histone acetyltransferase complex which is involved in transcriptional activation of selected genes principally by acetylation of nucleosomal histone H4 and H2A. The NuA4 complex is also involved in DNA repair.</text>
</comment>
<dbReference type="InterPro" id="IPR053820">
    <property type="entry name" value="MSL3_chromo-like"/>
</dbReference>
<dbReference type="FunFam" id="1.10.274.30:FF:000004">
    <property type="entry name" value="Putative Chromatin modification-related protein eaf3"/>
    <property type="match status" value="1"/>
</dbReference>
<dbReference type="InterPro" id="IPR008676">
    <property type="entry name" value="MRG"/>
</dbReference>
<dbReference type="InterPro" id="IPR038217">
    <property type="entry name" value="MRG_C_sf"/>
</dbReference>
<keyword evidence="6" id="KW-0156">Chromatin regulator</keyword>
<dbReference type="PANTHER" id="PTHR10880:SF15">
    <property type="entry name" value="MSL COMPLEX SUBUNIT 3"/>
    <property type="match status" value="1"/>
</dbReference>